<dbReference type="PRINTS" id="PR00344">
    <property type="entry name" value="BCTRLSENSOR"/>
</dbReference>
<dbReference type="GO" id="GO:0000155">
    <property type="term" value="F:phosphorelay sensor kinase activity"/>
    <property type="evidence" value="ECO:0007669"/>
    <property type="project" value="TreeGrafter"/>
</dbReference>
<organism evidence="6 7">
    <name type="scientific">Chlamydomonas eustigma</name>
    <dbReference type="NCBI Taxonomy" id="1157962"/>
    <lineage>
        <taxon>Eukaryota</taxon>
        <taxon>Viridiplantae</taxon>
        <taxon>Chlorophyta</taxon>
        <taxon>core chlorophytes</taxon>
        <taxon>Chlorophyceae</taxon>
        <taxon>CS clade</taxon>
        <taxon>Chlamydomonadales</taxon>
        <taxon>Chlamydomonadaceae</taxon>
        <taxon>Chlamydomonas</taxon>
    </lineage>
</organism>
<dbReference type="InterPro" id="IPR005467">
    <property type="entry name" value="His_kinase_dom"/>
</dbReference>
<evidence type="ECO:0000259" key="5">
    <source>
        <dbReference type="PROSITE" id="PS50109"/>
    </source>
</evidence>
<dbReference type="PANTHER" id="PTHR43047">
    <property type="entry name" value="TWO-COMPONENT HISTIDINE PROTEIN KINASE"/>
    <property type="match status" value="1"/>
</dbReference>
<comment type="caution">
    <text evidence="6">The sequence shown here is derived from an EMBL/GenBank/DDBJ whole genome shotgun (WGS) entry which is preliminary data.</text>
</comment>
<dbReference type="EMBL" id="BEGY01000003">
    <property type="protein sequence ID" value="GAX73314.1"/>
    <property type="molecule type" value="Genomic_DNA"/>
</dbReference>
<keyword evidence="7" id="KW-1185">Reference proteome</keyword>
<dbReference type="OrthoDB" id="60033at2759"/>
<dbReference type="Proteomes" id="UP000232323">
    <property type="component" value="Unassembled WGS sequence"/>
</dbReference>
<keyword evidence="4" id="KW-0418">Kinase</keyword>
<sequence length="169" mass="18728">MLRSISNASRPGRRSSGFEATVLCFGRSSAPTCPEKVILTIADSSMFAIRQSMNVGKTSIINFRMPTSTSIRRPHSCIRAMCIKLIKIQELSYRFDQVDMSTTRRYGGTGLGLHLVKQLVEAHHGEITVQSEVGVGSTFTVWLPIDQKTDSFAQEEEAVGSRRFLPSTE</sequence>
<dbReference type="InterPro" id="IPR004358">
    <property type="entry name" value="Sig_transdc_His_kin-like_C"/>
</dbReference>
<evidence type="ECO:0000256" key="3">
    <source>
        <dbReference type="ARBA" id="ARBA00022679"/>
    </source>
</evidence>
<dbReference type="Pfam" id="PF02518">
    <property type="entry name" value="HATPase_c"/>
    <property type="match status" value="1"/>
</dbReference>
<evidence type="ECO:0000313" key="7">
    <source>
        <dbReference type="Proteomes" id="UP000232323"/>
    </source>
</evidence>
<protein>
    <recommendedName>
        <fullName evidence="2">histidine kinase</fullName>
        <ecNumber evidence="2">2.7.13.3</ecNumber>
    </recommendedName>
</protein>
<reference evidence="6 7" key="1">
    <citation type="submission" date="2017-08" db="EMBL/GenBank/DDBJ databases">
        <title>Acidophilic green algal genome provides insights into adaptation to an acidic environment.</title>
        <authorList>
            <person name="Hirooka S."/>
            <person name="Hirose Y."/>
            <person name="Kanesaki Y."/>
            <person name="Higuchi S."/>
            <person name="Fujiwara T."/>
            <person name="Onuma R."/>
            <person name="Era A."/>
            <person name="Ohbayashi R."/>
            <person name="Uzuka A."/>
            <person name="Nozaki H."/>
            <person name="Yoshikawa H."/>
            <person name="Miyagishima S.Y."/>
        </authorList>
    </citation>
    <scope>NUCLEOTIDE SEQUENCE [LARGE SCALE GENOMIC DNA]</scope>
    <source>
        <strain evidence="6 7">NIES-2499</strain>
    </source>
</reference>
<evidence type="ECO:0000256" key="1">
    <source>
        <dbReference type="ARBA" id="ARBA00000085"/>
    </source>
</evidence>
<accession>A0A250WR30</accession>
<gene>
    <name evidence="6" type="ORF">CEUSTIGMA_g768.t1</name>
</gene>
<dbReference type="GO" id="GO:0009927">
    <property type="term" value="F:histidine phosphotransfer kinase activity"/>
    <property type="evidence" value="ECO:0007669"/>
    <property type="project" value="TreeGrafter"/>
</dbReference>
<dbReference type="SUPFAM" id="SSF55874">
    <property type="entry name" value="ATPase domain of HSP90 chaperone/DNA topoisomerase II/histidine kinase"/>
    <property type="match status" value="1"/>
</dbReference>
<proteinExistence type="predicted"/>
<keyword evidence="3" id="KW-0808">Transferase</keyword>
<comment type="catalytic activity">
    <reaction evidence="1">
        <text>ATP + protein L-histidine = ADP + protein N-phospho-L-histidine.</text>
        <dbReference type="EC" id="2.7.13.3"/>
    </reaction>
</comment>
<dbReference type="PANTHER" id="PTHR43047:SF72">
    <property type="entry name" value="OSMOSENSING HISTIDINE PROTEIN KINASE SLN1"/>
    <property type="match status" value="1"/>
</dbReference>
<name>A0A250WR30_9CHLO</name>
<dbReference type="GO" id="GO:0005886">
    <property type="term" value="C:plasma membrane"/>
    <property type="evidence" value="ECO:0007669"/>
    <property type="project" value="TreeGrafter"/>
</dbReference>
<dbReference type="STRING" id="1157962.A0A250WR30"/>
<feature type="domain" description="Histidine kinase" evidence="5">
    <location>
        <begin position="88"/>
        <end position="147"/>
    </location>
</feature>
<evidence type="ECO:0000256" key="2">
    <source>
        <dbReference type="ARBA" id="ARBA00012438"/>
    </source>
</evidence>
<dbReference type="AlphaFoldDB" id="A0A250WR30"/>
<evidence type="ECO:0000256" key="4">
    <source>
        <dbReference type="ARBA" id="ARBA00022777"/>
    </source>
</evidence>
<dbReference type="InterPro" id="IPR036890">
    <property type="entry name" value="HATPase_C_sf"/>
</dbReference>
<dbReference type="InterPro" id="IPR003594">
    <property type="entry name" value="HATPase_dom"/>
</dbReference>
<dbReference type="PROSITE" id="PS50109">
    <property type="entry name" value="HIS_KIN"/>
    <property type="match status" value="1"/>
</dbReference>
<dbReference type="Gene3D" id="3.30.565.10">
    <property type="entry name" value="Histidine kinase-like ATPase, C-terminal domain"/>
    <property type="match status" value="1"/>
</dbReference>
<dbReference type="EC" id="2.7.13.3" evidence="2"/>
<evidence type="ECO:0000313" key="6">
    <source>
        <dbReference type="EMBL" id="GAX73314.1"/>
    </source>
</evidence>